<evidence type="ECO:0000313" key="2">
    <source>
        <dbReference type="Proteomes" id="UP000637788"/>
    </source>
</evidence>
<dbReference type="EMBL" id="BMPQ01000039">
    <property type="protein sequence ID" value="GGL09921.1"/>
    <property type="molecule type" value="Genomic_DNA"/>
</dbReference>
<evidence type="ECO:0000313" key="1">
    <source>
        <dbReference type="EMBL" id="GGL09921.1"/>
    </source>
</evidence>
<reference evidence="1" key="1">
    <citation type="journal article" date="2014" name="Int. J. Syst. Evol. Microbiol.">
        <title>Complete genome sequence of Corynebacterium casei LMG S-19264T (=DSM 44701T), isolated from a smear-ripened cheese.</title>
        <authorList>
            <consortium name="US DOE Joint Genome Institute (JGI-PGF)"/>
            <person name="Walter F."/>
            <person name="Albersmeier A."/>
            <person name="Kalinowski J."/>
            <person name="Ruckert C."/>
        </authorList>
    </citation>
    <scope>NUCLEOTIDE SEQUENCE</scope>
    <source>
        <strain evidence="1">JCM 3035</strain>
    </source>
</reference>
<gene>
    <name evidence="1" type="ORF">GCM10010094_83470</name>
</gene>
<organism evidence="1 2">
    <name type="scientific">Streptomyces flaveus</name>
    <dbReference type="NCBI Taxonomy" id="66370"/>
    <lineage>
        <taxon>Bacteria</taxon>
        <taxon>Bacillati</taxon>
        <taxon>Actinomycetota</taxon>
        <taxon>Actinomycetes</taxon>
        <taxon>Kitasatosporales</taxon>
        <taxon>Streptomycetaceae</taxon>
        <taxon>Streptomyces</taxon>
        <taxon>Streptomyces aurantiacus group</taxon>
    </lineage>
</organism>
<dbReference type="AlphaFoldDB" id="A0A917VSJ2"/>
<keyword evidence="2" id="KW-1185">Reference proteome</keyword>
<dbReference type="PANTHER" id="PTHR43431">
    <property type="entry name" value="OXIDOREDUCTASE, SHORT CHAIN DEHYDROGENASE/REDUCTASE FAMILY (AFU_ORTHOLOGUE AFUA_5G14000)"/>
    <property type="match status" value="1"/>
</dbReference>
<name>A0A917VSJ2_9ACTN</name>
<dbReference type="PANTHER" id="PTHR43431:SF7">
    <property type="entry name" value="OXIDOREDUCTASE, SHORT CHAIN DEHYDROGENASE_REDUCTASE FAMILY (AFU_ORTHOLOGUE AFUA_5G14000)"/>
    <property type="match status" value="1"/>
</dbReference>
<dbReference type="RefSeq" id="WP_189326947.1">
    <property type="nucleotide sequence ID" value="NZ_BMPQ01000039.1"/>
</dbReference>
<dbReference type="Pfam" id="PF00106">
    <property type="entry name" value="adh_short"/>
    <property type="match status" value="1"/>
</dbReference>
<protein>
    <submittedName>
        <fullName evidence="1">Oxidoreductase</fullName>
    </submittedName>
</protein>
<reference evidence="1" key="2">
    <citation type="submission" date="2020-09" db="EMBL/GenBank/DDBJ databases">
        <authorList>
            <person name="Sun Q."/>
            <person name="Ohkuma M."/>
        </authorList>
    </citation>
    <scope>NUCLEOTIDE SEQUENCE</scope>
    <source>
        <strain evidence="1">JCM 3035</strain>
    </source>
</reference>
<dbReference type="Proteomes" id="UP000637788">
    <property type="component" value="Unassembled WGS sequence"/>
</dbReference>
<dbReference type="Gene3D" id="3.40.50.720">
    <property type="entry name" value="NAD(P)-binding Rossmann-like Domain"/>
    <property type="match status" value="1"/>
</dbReference>
<sequence length="217" mass="22569">MPTLAIIGAGPNLGLATAARFGAEGFDVGLVARNRDRLQNMQDTLKKEGITACGAATDITRSQAAAAALTELAERLGPIEVLLYSPLPSLDWIKPVTHTASEDVRLSLGLSVLGAIDSVQAVLPAMRERGRGTLLFTTGGAAVAPSATRASSAVSYAAEVAYARLLHEELSPEGIRVAHTAIVGALGPGLQHEPATVAELLWRQHAEGGDFQTVCAR</sequence>
<comment type="caution">
    <text evidence="1">The sequence shown here is derived from an EMBL/GenBank/DDBJ whole genome shotgun (WGS) entry which is preliminary data.</text>
</comment>
<accession>A0A917VSJ2</accession>
<dbReference type="SUPFAM" id="SSF51735">
    <property type="entry name" value="NAD(P)-binding Rossmann-fold domains"/>
    <property type="match status" value="1"/>
</dbReference>
<dbReference type="InterPro" id="IPR036291">
    <property type="entry name" value="NAD(P)-bd_dom_sf"/>
</dbReference>
<proteinExistence type="predicted"/>
<dbReference type="InterPro" id="IPR002347">
    <property type="entry name" value="SDR_fam"/>
</dbReference>